<dbReference type="Pfam" id="PF00891">
    <property type="entry name" value="Methyltransf_2"/>
    <property type="match status" value="1"/>
</dbReference>
<protein>
    <submittedName>
        <fullName evidence="6">Methyltransferase</fullName>
    </submittedName>
</protein>
<evidence type="ECO:0000259" key="4">
    <source>
        <dbReference type="Pfam" id="PF00891"/>
    </source>
</evidence>
<dbReference type="EMBL" id="JBICRM010000023">
    <property type="protein sequence ID" value="MFG1707743.1"/>
    <property type="molecule type" value="Genomic_DNA"/>
</dbReference>
<feature type="domain" description="O-methyltransferase C-terminal" evidence="4">
    <location>
        <begin position="100"/>
        <end position="301"/>
    </location>
</feature>
<dbReference type="GO" id="GO:0008168">
    <property type="term" value="F:methyltransferase activity"/>
    <property type="evidence" value="ECO:0007669"/>
    <property type="project" value="UniProtKB-KW"/>
</dbReference>
<dbReference type="InterPro" id="IPR029063">
    <property type="entry name" value="SAM-dependent_MTases_sf"/>
</dbReference>
<dbReference type="SUPFAM" id="SSF53335">
    <property type="entry name" value="S-adenosyl-L-methionine-dependent methyltransferases"/>
    <property type="match status" value="1"/>
</dbReference>
<organism evidence="6 7">
    <name type="scientific">Nonomuraea marmarensis</name>
    <dbReference type="NCBI Taxonomy" id="3351344"/>
    <lineage>
        <taxon>Bacteria</taxon>
        <taxon>Bacillati</taxon>
        <taxon>Actinomycetota</taxon>
        <taxon>Actinomycetes</taxon>
        <taxon>Streptosporangiales</taxon>
        <taxon>Streptosporangiaceae</taxon>
        <taxon>Nonomuraea</taxon>
    </lineage>
</organism>
<dbReference type="RefSeq" id="WP_393171661.1">
    <property type="nucleotide sequence ID" value="NZ_JBICRM010000023.1"/>
</dbReference>
<name>A0ABW7AL23_9ACTN</name>
<dbReference type="InterPro" id="IPR016461">
    <property type="entry name" value="COMT-like"/>
</dbReference>
<dbReference type="Gene3D" id="3.40.50.150">
    <property type="entry name" value="Vaccinia Virus protein VP39"/>
    <property type="match status" value="1"/>
</dbReference>
<dbReference type="GO" id="GO:0032259">
    <property type="term" value="P:methylation"/>
    <property type="evidence" value="ECO:0007669"/>
    <property type="project" value="UniProtKB-KW"/>
</dbReference>
<reference evidence="6 7" key="1">
    <citation type="submission" date="2024-10" db="EMBL/GenBank/DDBJ databases">
        <authorList>
            <person name="Topkara A.R."/>
            <person name="Saygin H."/>
        </authorList>
    </citation>
    <scope>NUCLEOTIDE SEQUENCE [LARGE SCALE GENOMIC DNA]</scope>
    <source>
        <strain evidence="6 7">M3C6</strain>
    </source>
</reference>
<dbReference type="InterPro" id="IPR036388">
    <property type="entry name" value="WH-like_DNA-bd_sf"/>
</dbReference>
<keyword evidence="2" id="KW-0808">Transferase</keyword>
<evidence type="ECO:0000313" key="6">
    <source>
        <dbReference type="EMBL" id="MFG1707743.1"/>
    </source>
</evidence>
<accession>A0ABW7AL23</accession>
<evidence type="ECO:0000256" key="1">
    <source>
        <dbReference type="ARBA" id="ARBA00022603"/>
    </source>
</evidence>
<dbReference type="PANTHER" id="PTHR43712:SF2">
    <property type="entry name" value="O-METHYLTRANSFERASE CICE"/>
    <property type="match status" value="1"/>
</dbReference>
<evidence type="ECO:0000313" key="7">
    <source>
        <dbReference type="Proteomes" id="UP001603978"/>
    </source>
</evidence>
<dbReference type="SUPFAM" id="SSF46785">
    <property type="entry name" value="Winged helix' DNA-binding domain"/>
    <property type="match status" value="1"/>
</dbReference>
<dbReference type="Pfam" id="PF08100">
    <property type="entry name" value="Dimerisation"/>
    <property type="match status" value="1"/>
</dbReference>
<evidence type="ECO:0000256" key="2">
    <source>
        <dbReference type="ARBA" id="ARBA00022679"/>
    </source>
</evidence>
<keyword evidence="7" id="KW-1185">Reference proteome</keyword>
<keyword evidence="3" id="KW-0949">S-adenosyl-L-methionine</keyword>
<proteinExistence type="predicted"/>
<dbReference type="InterPro" id="IPR036390">
    <property type="entry name" value="WH_DNA-bd_sf"/>
</dbReference>
<dbReference type="PIRSF" id="PIRSF005739">
    <property type="entry name" value="O-mtase"/>
    <property type="match status" value="1"/>
</dbReference>
<comment type="caution">
    <text evidence="6">The sequence shown here is derived from an EMBL/GenBank/DDBJ whole genome shotgun (WGS) entry which is preliminary data.</text>
</comment>
<dbReference type="Gene3D" id="1.10.10.10">
    <property type="entry name" value="Winged helix-like DNA-binding domain superfamily/Winged helix DNA-binding domain"/>
    <property type="match status" value="1"/>
</dbReference>
<dbReference type="InterPro" id="IPR001077">
    <property type="entry name" value="COMT_C"/>
</dbReference>
<dbReference type="InterPro" id="IPR012967">
    <property type="entry name" value="COMT_dimerisation"/>
</dbReference>
<keyword evidence="1 6" id="KW-0489">Methyltransferase</keyword>
<gene>
    <name evidence="6" type="ORF">ACFLIM_31515</name>
</gene>
<dbReference type="PROSITE" id="PS51683">
    <property type="entry name" value="SAM_OMT_II"/>
    <property type="match status" value="1"/>
</dbReference>
<sequence length="321" mass="33226">MDLWQLSDLSTPWALRVASTLRVADHLAEGPSEVGELARATGCDPAYLHRTLTHLAARGVFEEPEPGTFALNDTARGLLDESLRLSLDLDGVGGRLAGAWAAFLPAVRSGEPAYRELYGRPFWDDLEAHPELGASFDALMGPVGHGEFDPEILPGGDWDGVAEVVDVGGGTGAALAAILRARPGVKGTLVELPATAARAAESFAAAGLSVTVVGGSFYDPLPAGKDVYLVRKVLNDLPDREALALLRRCAQAAGASGRVVVVGSVALGPVTGAGLTPELVLLGGMERTLEEFRALAGQAGLAVSATSRESSGRSVVECRAA</sequence>
<feature type="domain" description="O-methyltransferase dimerisation" evidence="5">
    <location>
        <begin position="10"/>
        <end position="79"/>
    </location>
</feature>
<evidence type="ECO:0000259" key="5">
    <source>
        <dbReference type="Pfam" id="PF08100"/>
    </source>
</evidence>
<evidence type="ECO:0000256" key="3">
    <source>
        <dbReference type="ARBA" id="ARBA00022691"/>
    </source>
</evidence>
<dbReference type="Gene3D" id="1.10.287.1350">
    <property type="match status" value="1"/>
</dbReference>
<dbReference type="PANTHER" id="PTHR43712">
    <property type="entry name" value="PUTATIVE (AFU_ORTHOLOGUE AFUA_4G14580)-RELATED"/>
    <property type="match status" value="1"/>
</dbReference>
<dbReference type="Proteomes" id="UP001603978">
    <property type="component" value="Unassembled WGS sequence"/>
</dbReference>